<gene>
    <name evidence="1" type="ORF">FEM48_Zijuj12G0035800</name>
</gene>
<dbReference type="AlphaFoldDB" id="A0A978UAY5"/>
<dbReference type="EMBL" id="JAEACU010000012">
    <property type="protein sequence ID" value="KAH7511928.1"/>
    <property type="molecule type" value="Genomic_DNA"/>
</dbReference>
<sequence>MTWSADNNSICSYLGTVTTDAKKMTRKLSNCSLISTNSILVDQHIKEDAETSGSHIGKELFNLSLNTSTKLQTSCSQNSQRLTPNLRLRLCITLAYWMMEEICNGIETMRNYNKLGGYDLRSLYSILAKDMICKGVVNGIWESGWNSKCWVKQSKL</sequence>
<protein>
    <submittedName>
        <fullName evidence="1">Uncharacterized protein</fullName>
    </submittedName>
</protein>
<evidence type="ECO:0000313" key="1">
    <source>
        <dbReference type="EMBL" id="KAH7511928.1"/>
    </source>
</evidence>
<reference evidence="1" key="1">
    <citation type="journal article" date="2021" name="Front. Plant Sci.">
        <title>Chromosome-Scale Genome Assembly for Chinese Sour Jujube and Insights Into Its Genome Evolution and Domestication Signature.</title>
        <authorList>
            <person name="Shen L.-Y."/>
            <person name="Luo H."/>
            <person name="Wang X.-L."/>
            <person name="Wang X.-M."/>
            <person name="Qiu X.-J."/>
            <person name="Liu H."/>
            <person name="Zhou S.-S."/>
            <person name="Jia K.-H."/>
            <person name="Nie S."/>
            <person name="Bao Y.-T."/>
            <person name="Zhang R.-G."/>
            <person name="Yun Q.-Z."/>
            <person name="Chai Y.-H."/>
            <person name="Lu J.-Y."/>
            <person name="Li Y."/>
            <person name="Zhao S.-W."/>
            <person name="Mao J.-F."/>
            <person name="Jia S.-G."/>
            <person name="Mao Y.-M."/>
        </authorList>
    </citation>
    <scope>NUCLEOTIDE SEQUENCE</scope>
    <source>
        <strain evidence="1">AT0</strain>
        <tissue evidence="1">Leaf</tissue>
    </source>
</reference>
<organism evidence="1 2">
    <name type="scientific">Ziziphus jujuba var. spinosa</name>
    <dbReference type="NCBI Taxonomy" id="714518"/>
    <lineage>
        <taxon>Eukaryota</taxon>
        <taxon>Viridiplantae</taxon>
        <taxon>Streptophyta</taxon>
        <taxon>Embryophyta</taxon>
        <taxon>Tracheophyta</taxon>
        <taxon>Spermatophyta</taxon>
        <taxon>Magnoliopsida</taxon>
        <taxon>eudicotyledons</taxon>
        <taxon>Gunneridae</taxon>
        <taxon>Pentapetalae</taxon>
        <taxon>rosids</taxon>
        <taxon>fabids</taxon>
        <taxon>Rosales</taxon>
        <taxon>Rhamnaceae</taxon>
        <taxon>Paliureae</taxon>
        <taxon>Ziziphus</taxon>
    </lineage>
</organism>
<evidence type="ECO:0000313" key="2">
    <source>
        <dbReference type="Proteomes" id="UP000813462"/>
    </source>
</evidence>
<dbReference type="Proteomes" id="UP000813462">
    <property type="component" value="Unassembled WGS sequence"/>
</dbReference>
<comment type="caution">
    <text evidence="1">The sequence shown here is derived from an EMBL/GenBank/DDBJ whole genome shotgun (WGS) entry which is preliminary data.</text>
</comment>
<proteinExistence type="predicted"/>
<name>A0A978UAY5_ZIZJJ</name>
<accession>A0A978UAY5</accession>